<accession>A0A1V8MA85</accession>
<proteinExistence type="predicted"/>
<reference evidence="2 3" key="1">
    <citation type="submission" date="2015-12" db="EMBL/GenBank/DDBJ databases">
        <authorList>
            <person name="Shamseldin A."/>
            <person name="Moawad H."/>
            <person name="Abd El-Rahim W.M."/>
            <person name="Sadowsky M.J."/>
        </authorList>
    </citation>
    <scope>NUCLEOTIDE SEQUENCE [LARGE SCALE GENOMIC DNA]</scope>
    <source>
        <strain evidence="2 3">WF1</strain>
    </source>
</reference>
<dbReference type="InterPro" id="IPR016181">
    <property type="entry name" value="Acyl_CoA_acyltransferase"/>
</dbReference>
<dbReference type="RefSeq" id="WP_080523029.1">
    <property type="nucleotide sequence ID" value="NZ_LPUF01000001.1"/>
</dbReference>
<dbReference type="SUPFAM" id="SSF55729">
    <property type="entry name" value="Acyl-CoA N-acyltransferases (Nat)"/>
    <property type="match status" value="1"/>
</dbReference>
<sequence length="198" mass="23224">MSREVSILRCSGQALEQYIPDLAQLRIEVFRDFPYLYDGNLAYEENYLQTYIRCQQAVIVLALDGDKIIGASTGIPMQYESEEFMQPFVTHGYDPKKVFYCAESVLKKQYRGLGLGVRFFAERENHARELGGFEYFSFCCVQRADDHPLRPLDYVPLDKFWNKRGYSKHPELVTHYAWKDLDQSEETSKAMIFWLKKV</sequence>
<feature type="domain" description="N-acetyltransferase" evidence="1">
    <location>
        <begin position="46"/>
        <end position="146"/>
    </location>
</feature>
<comment type="caution">
    <text evidence="2">The sequence shown here is derived from an EMBL/GenBank/DDBJ whole genome shotgun (WGS) entry which is preliminary data.</text>
</comment>
<evidence type="ECO:0000313" key="3">
    <source>
        <dbReference type="Proteomes" id="UP000191980"/>
    </source>
</evidence>
<organism evidence="2 3">
    <name type="scientific">Methyloprofundus sedimenti</name>
    <dbReference type="NCBI Taxonomy" id="1420851"/>
    <lineage>
        <taxon>Bacteria</taxon>
        <taxon>Pseudomonadati</taxon>
        <taxon>Pseudomonadota</taxon>
        <taxon>Gammaproteobacteria</taxon>
        <taxon>Methylococcales</taxon>
        <taxon>Methylococcaceae</taxon>
        <taxon>Methyloprofundus</taxon>
    </lineage>
</organism>
<dbReference type="Gene3D" id="3.40.630.30">
    <property type="match status" value="1"/>
</dbReference>
<dbReference type="InterPro" id="IPR000182">
    <property type="entry name" value="GNAT_dom"/>
</dbReference>
<dbReference type="Pfam" id="PF00583">
    <property type="entry name" value="Acetyltransf_1"/>
    <property type="match status" value="1"/>
</dbReference>
<dbReference type="STRING" id="1420851.AU255_11605"/>
<dbReference type="OrthoDB" id="187903at2"/>
<protein>
    <recommendedName>
        <fullName evidence="1">N-acetyltransferase domain-containing protein</fullName>
    </recommendedName>
</protein>
<dbReference type="Proteomes" id="UP000191980">
    <property type="component" value="Unassembled WGS sequence"/>
</dbReference>
<dbReference type="GO" id="GO:0016747">
    <property type="term" value="F:acyltransferase activity, transferring groups other than amino-acyl groups"/>
    <property type="evidence" value="ECO:0007669"/>
    <property type="project" value="InterPro"/>
</dbReference>
<name>A0A1V8MA85_9GAMM</name>
<keyword evidence="3" id="KW-1185">Reference proteome</keyword>
<dbReference type="AlphaFoldDB" id="A0A1V8MA85"/>
<dbReference type="EMBL" id="LPUF01000001">
    <property type="protein sequence ID" value="OQK18428.1"/>
    <property type="molecule type" value="Genomic_DNA"/>
</dbReference>
<gene>
    <name evidence="2" type="ORF">AU255_11605</name>
</gene>
<evidence type="ECO:0000313" key="2">
    <source>
        <dbReference type="EMBL" id="OQK18428.1"/>
    </source>
</evidence>
<evidence type="ECO:0000259" key="1">
    <source>
        <dbReference type="Pfam" id="PF00583"/>
    </source>
</evidence>